<keyword evidence="9" id="KW-1185">Reference proteome</keyword>
<feature type="domain" description="Major facilitator superfamily (MFS) profile" evidence="7">
    <location>
        <begin position="21"/>
        <end position="561"/>
    </location>
</feature>
<evidence type="ECO:0000256" key="3">
    <source>
        <dbReference type="ARBA" id="ARBA00022692"/>
    </source>
</evidence>
<evidence type="ECO:0000256" key="5">
    <source>
        <dbReference type="ARBA" id="ARBA00023136"/>
    </source>
</evidence>
<evidence type="ECO:0000256" key="6">
    <source>
        <dbReference type="SAM" id="Phobius"/>
    </source>
</evidence>
<evidence type="ECO:0000256" key="4">
    <source>
        <dbReference type="ARBA" id="ARBA00022989"/>
    </source>
</evidence>
<dbReference type="SUPFAM" id="SSF103473">
    <property type="entry name" value="MFS general substrate transporter"/>
    <property type="match status" value="1"/>
</dbReference>
<dbReference type="OrthoDB" id="102502at2"/>
<feature type="transmembrane region" description="Helical" evidence="6">
    <location>
        <begin position="21"/>
        <end position="47"/>
    </location>
</feature>
<dbReference type="PANTHER" id="PTHR23501">
    <property type="entry name" value="MAJOR FACILITATOR SUPERFAMILY"/>
    <property type="match status" value="1"/>
</dbReference>
<keyword evidence="2" id="KW-0813">Transport</keyword>
<feature type="transmembrane region" description="Helical" evidence="6">
    <location>
        <begin position="293"/>
        <end position="320"/>
    </location>
</feature>
<dbReference type="STRING" id="1830138.SAMN05443507_10568"/>
<evidence type="ECO:0000313" key="8">
    <source>
        <dbReference type="EMBL" id="SHJ90238.1"/>
    </source>
</evidence>
<dbReference type="AlphaFoldDB" id="A0A1M6N3M1"/>
<dbReference type="InterPro" id="IPR011701">
    <property type="entry name" value="MFS"/>
</dbReference>
<feature type="transmembrane region" description="Helical" evidence="6">
    <location>
        <begin position="433"/>
        <end position="454"/>
    </location>
</feature>
<name>A0A1M6N3M1_9BACL</name>
<dbReference type="Pfam" id="PF00083">
    <property type="entry name" value="Sugar_tr"/>
    <property type="match status" value="1"/>
</dbReference>
<evidence type="ECO:0000256" key="1">
    <source>
        <dbReference type="ARBA" id="ARBA00004651"/>
    </source>
</evidence>
<feature type="transmembrane region" description="Helical" evidence="6">
    <location>
        <begin position="93"/>
        <end position="112"/>
    </location>
</feature>
<feature type="transmembrane region" description="Helical" evidence="6">
    <location>
        <begin position="530"/>
        <end position="555"/>
    </location>
</feature>
<feature type="transmembrane region" description="Helical" evidence="6">
    <location>
        <begin position="157"/>
        <end position="178"/>
    </location>
</feature>
<sequence>MSTSVAAVNASGRGSSYKWVALSNTTLGVLMASINQTILIIALPAIFKGIQVDPLAGNQTSLLLWVLLGFNVATTVFLVTFGRLSDMFGRVRLYNLGFFIFTIGSILCSITWSKGVAGEVELIIFRLVQGVGGALLFANSSAILTDAFPMEQRGFALGLNQIAAVGGSVIGLVVGGLLADAGDWRWIFLVNVPVGIFGTIWAYLALKEIGVKVKASLDLLGNLFLGLGILGIMLGLTYGIMPYGTSSMGWGNPWVVTALAGGVVCLIVFVFVEMNVEHPLFQLHLFAHRSFTLGNIASLFAALARGGLSFMLIIWLQGIWLPLHNVSFSHTPLQAGIDTLPQMVGFLVAGPISGYLSDKAGAKWYTFAGMIITAGGFALINTLPFNFHYWTFATYLFIIGIGMGVFSSPNSAIIMNSVPPRYRGVASGMRATFMNAGQLMSMGLFFSIVISGLASRLPQAYLNGLSQHGVPLPYAEMVSKLPPTASLFAALLGYNPMAHLLPAQILNNLSAANRSTLLGMHFFPNMIGPAFHHGLALAFWISGGLALLAAIATVFCKTNRVAAVAEQMQSKADLPKSTGLLSSVEIARMERLGLIALHQARTGLLPDAPEEEKEKARRAIQLLQQVLEHKQNVSLSS</sequence>
<protein>
    <submittedName>
        <fullName evidence="8">Drug resistance transporter, EmrB/QacA subfamily</fullName>
    </submittedName>
</protein>
<dbReference type="CDD" id="cd17321">
    <property type="entry name" value="MFS_MMR_MDR_like"/>
    <property type="match status" value="1"/>
</dbReference>
<feature type="transmembrane region" description="Helical" evidence="6">
    <location>
        <begin position="218"/>
        <end position="241"/>
    </location>
</feature>
<dbReference type="InterPro" id="IPR020846">
    <property type="entry name" value="MFS_dom"/>
</dbReference>
<dbReference type="Gene3D" id="1.20.1250.20">
    <property type="entry name" value="MFS general substrate transporter like domains"/>
    <property type="match status" value="2"/>
</dbReference>
<dbReference type="PANTHER" id="PTHR23501:SF5">
    <property type="entry name" value="TRANSPORT PROTEIN"/>
    <property type="match status" value="1"/>
</dbReference>
<proteinExistence type="predicted"/>
<keyword evidence="3 6" id="KW-0812">Transmembrane</keyword>
<evidence type="ECO:0000259" key="7">
    <source>
        <dbReference type="PROSITE" id="PS50850"/>
    </source>
</evidence>
<dbReference type="InterPro" id="IPR005828">
    <property type="entry name" value="MFS_sugar_transport-like"/>
</dbReference>
<evidence type="ECO:0000256" key="2">
    <source>
        <dbReference type="ARBA" id="ARBA00022448"/>
    </source>
</evidence>
<dbReference type="InterPro" id="IPR036259">
    <property type="entry name" value="MFS_trans_sf"/>
</dbReference>
<feature type="transmembrane region" description="Helical" evidence="6">
    <location>
        <begin position="253"/>
        <end position="272"/>
    </location>
</feature>
<feature type="transmembrane region" description="Helical" evidence="6">
    <location>
        <begin position="124"/>
        <end position="145"/>
    </location>
</feature>
<feature type="transmembrane region" description="Helical" evidence="6">
    <location>
        <begin position="364"/>
        <end position="383"/>
    </location>
</feature>
<feature type="transmembrane region" description="Helical" evidence="6">
    <location>
        <begin position="340"/>
        <end position="357"/>
    </location>
</feature>
<dbReference type="PROSITE" id="PS50850">
    <property type="entry name" value="MFS"/>
    <property type="match status" value="1"/>
</dbReference>
<dbReference type="Proteomes" id="UP000184016">
    <property type="component" value="Unassembled WGS sequence"/>
</dbReference>
<reference evidence="9" key="1">
    <citation type="submission" date="2016-11" db="EMBL/GenBank/DDBJ databases">
        <authorList>
            <person name="Varghese N."/>
            <person name="Submissions S."/>
        </authorList>
    </citation>
    <scope>NUCLEOTIDE SEQUENCE [LARGE SCALE GENOMIC DNA]</scope>
    <source>
        <strain evidence="9">USBA-503</strain>
    </source>
</reference>
<dbReference type="EMBL" id="FRAF01000005">
    <property type="protein sequence ID" value="SHJ90238.1"/>
    <property type="molecule type" value="Genomic_DNA"/>
</dbReference>
<gene>
    <name evidence="8" type="ORF">SAMN05443507_10568</name>
</gene>
<dbReference type="RefSeq" id="WP_072873312.1">
    <property type="nucleotide sequence ID" value="NZ_FRAF01000005.1"/>
</dbReference>
<accession>A0A1M6N3M1</accession>
<dbReference type="Pfam" id="PF07690">
    <property type="entry name" value="MFS_1"/>
    <property type="match status" value="1"/>
</dbReference>
<keyword evidence="4 6" id="KW-1133">Transmembrane helix</keyword>
<feature type="transmembrane region" description="Helical" evidence="6">
    <location>
        <begin position="62"/>
        <end position="81"/>
    </location>
</feature>
<feature type="transmembrane region" description="Helical" evidence="6">
    <location>
        <begin position="389"/>
        <end position="412"/>
    </location>
</feature>
<dbReference type="GO" id="GO:0022857">
    <property type="term" value="F:transmembrane transporter activity"/>
    <property type="evidence" value="ECO:0007669"/>
    <property type="project" value="InterPro"/>
</dbReference>
<feature type="transmembrane region" description="Helical" evidence="6">
    <location>
        <begin position="184"/>
        <end position="206"/>
    </location>
</feature>
<organism evidence="8 9">
    <name type="scientific">Alicyclobacillus tolerans</name>
    <dbReference type="NCBI Taxonomy" id="90970"/>
    <lineage>
        <taxon>Bacteria</taxon>
        <taxon>Bacillati</taxon>
        <taxon>Bacillota</taxon>
        <taxon>Bacilli</taxon>
        <taxon>Bacillales</taxon>
        <taxon>Alicyclobacillaceae</taxon>
        <taxon>Alicyclobacillus</taxon>
    </lineage>
</organism>
<evidence type="ECO:0000313" key="9">
    <source>
        <dbReference type="Proteomes" id="UP000184016"/>
    </source>
</evidence>
<comment type="subcellular location">
    <subcellularLocation>
        <location evidence="1">Cell membrane</location>
        <topology evidence="1">Multi-pass membrane protein</topology>
    </subcellularLocation>
</comment>
<keyword evidence="5 6" id="KW-0472">Membrane</keyword>
<dbReference type="GO" id="GO:0005886">
    <property type="term" value="C:plasma membrane"/>
    <property type="evidence" value="ECO:0007669"/>
    <property type="project" value="UniProtKB-SubCell"/>
</dbReference>